<comment type="subunit">
    <text evidence="1">Monomer.</text>
</comment>
<sequence length="210" mass="22589">MISGKAIAWACLLLPTASLAAPDAATIIAGLKRNGPSTTAYTEVRFVDMLEAPMILSGELQYLADGGLIKRVTKPYRETTTVGAGGDVTIEREGRETKKFTLKRAAALGAFLESFSGVLGGDSARLAQSYTVAIAGDESHWSLKLMPRDRSLAKQVTRIEIDGETRTPLCFRVQEANGDSSVLLVERLARARLSANPTKNELDQMCKNGT</sequence>
<evidence type="ECO:0000256" key="2">
    <source>
        <dbReference type="ARBA" id="ARBA00022448"/>
    </source>
</evidence>
<evidence type="ECO:0000313" key="7">
    <source>
        <dbReference type="Proteomes" id="UP001139971"/>
    </source>
</evidence>
<evidence type="ECO:0000256" key="4">
    <source>
        <dbReference type="ARBA" id="ARBA00022927"/>
    </source>
</evidence>
<evidence type="ECO:0000313" key="6">
    <source>
        <dbReference type="EMBL" id="MDC8013328.1"/>
    </source>
</evidence>
<evidence type="ECO:0000256" key="5">
    <source>
        <dbReference type="SAM" id="SignalP"/>
    </source>
</evidence>
<dbReference type="GO" id="GO:0015031">
    <property type="term" value="P:protein transport"/>
    <property type="evidence" value="ECO:0007669"/>
    <property type="project" value="UniProtKB-KW"/>
</dbReference>
<gene>
    <name evidence="6" type="ORF">OD750_012335</name>
</gene>
<keyword evidence="7" id="KW-1185">Reference proteome</keyword>
<protein>
    <submittedName>
        <fullName evidence="6">Outer membrane lipoprotein carrier protein LolA</fullName>
    </submittedName>
</protein>
<feature type="chain" id="PRO_5040964883" evidence="5">
    <location>
        <begin position="21"/>
        <end position="210"/>
    </location>
</feature>
<comment type="caution">
    <text evidence="6">The sequence shown here is derived from an EMBL/GenBank/DDBJ whole genome shotgun (WGS) entry which is preliminary data.</text>
</comment>
<keyword evidence="3 5" id="KW-0732">Signal</keyword>
<dbReference type="Gene3D" id="2.50.20.10">
    <property type="entry name" value="Lipoprotein localisation LolA/LolB/LppX"/>
    <property type="match status" value="1"/>
</dbReference>
<keyword evidence="4" id="KW-0653">Protein transport</keyword>
<dbReference type="AlphaFoldDB" id="A0A9X3YMA6"/>
<evidence type="ECO:0000256" key="1">
    <source>
        <dbReference type="ARBA" id="ARBA00011245"/>
    </source>
</evidence>
<feature type="signal peptide" evidence="5">
    <location>
        <begin position="1"/>
        <end position="20"/>
    </location>
</feature>
<dbReference type="SUPFAM" id="SSF89392">
    <property type="entry name" value="Prokaryotic lipoproteins and lipoprotein localization factors"/>
    <property type="match status" value="1"/>
</dbReference>
<keyword evidence="2" id="KW-0813">Transport</keyword>
<dbReference type="Proteomes" id="UP001139971">
    <property type="component" value="Unassembled WGS sequence"/>
</dbReference>
<evidence type="ECO:0000256" key="3">
    <source>
        <dbReference type="ARBA" id="ARBA00022729"/>
    </source>
</evidence>
<organism evidence="6 7">
    <name type="scientific">Tahibacter soli</name>
    <dbReference type="NCBI Taxonomy" id="2983605"/>
    <lineage>
        <taxon>Bacteria</taxon>
        <taxon>Pseudomonadati</taxon>
        <taxon>Pseudomonadota</taxon>
        <taxon>Gammaproteobacteria</taxon>
        <taxon>Lysobacterales</taxon>
        <taxon>Rhodanobacteraceae</taxon>
        <taxon>Tahibacter</taxon>
    </lineage>
</organism>
<dbReference type="InterPro" id="IPR004564">
    <property type="entry name" value="OM_lipoprot_carrier_LolA-like"/>
</dbReference>
<dbReference type="EMBL" id="JAOVZO020000017">
    <property type="protein sequence ID" value="MDC8013328.1"/>
    <property type="molecule type" value="Genomic_DNA"/>
</dbReference>
<dbReference type="InterPro" id="IPR029046">
    <property type="entry name" value="LolA/LolB/LppX"/>
</dbReference>
<reference evidence="6" key="1">
    <citation type="submission" date="2023-02" db="EMBL/GenBank/DDBJ databases">
        <title>Tahibacter soli sp. nov. isolated from soil.</title>
        <authorList>
            <person name="Baek J.H."/>
            <person name="Lee J.K."/>
            <person name="Choi D.G."/>
            <person name="Jeon C.O."/>
        </authorList>
    </citation>
    <scope>NUCLEOTIDE SEQUENCE</scope>
    <source>
        <strain evidence="6">BL</strain>
    </source>
</reference>
<accession>A0A9X3YMA6</accession>
<keyword evidence="6" id="KW-0449">Lipoprotein</keyword>
<dbReference type="RefSeq" id="WP_263545537.1">
    <property type="nucleotide sequence ID" value="NZ_JAOVZO020000017.1"/>
</dbReference>
<name>A0A9X3YMA6_9GAMM</name>
<proteinExistence type="predicted"/>
<dbReference type="Pfam" id="PF19574">
    <property type="entry name" value="LolA_3"/>
    <property type="match status" value="1"/>
</dbReference>